<organism evidence="2 3">
    <name type="scientific">Penicillium chermesinum</name>
    <dbReference type="NCBI Taxonomy" id="63820"/>
    <lineage>
        <taxon>Eukaryota</taxon>
        <taxon>Fungi</taxon>
        <taxon>Dikarya</taxon>
        <taxon>Ascomycota</taxon>
        <taxon>Pezizomycotina</taxon>
        <taxon>Eurotiomycetes</taxon>
        <taxon>Eurotiomycetidae</taxon>
        <taxon>Eurotiales</taxon>
        <taxon>Aspergillaceae</taxon>
        <taxon>Penicillium</taxon>
    </lineage>
</organism>
<feature type="transmembrane region" description="Helical" evidence="1">
    <location>
        <begin position="62"/>
        <end position="79"/>
    </location>
</feature>
<dbReference type="EMBL" id="JAPQKS010000003">
    <property type="protein sequence ID" value="KAJ5239693.1"/>
    <property type="molecule type" value="Genomic_DNA"/>
</dbReference>
<evidence type="ECO:0000313" key="2">
    <source>
        <dbReference type="EMBL" id="KAJ5239693.1"/>
    </source>
</evidence>
<evidence type="ECO:0000256" key="1">
    <source>
        <dbReference type="SAM" id="Phobius"/>
    </source>
</evidence>
<dbReference type="OrthoDB" id="187171at2759"/>
<protein>
    <submittedName>
        <fullName evidence="2">Alkaline ceramidase family protein</fullName>
    </submittedName>
</protein>
<dbReference type="GeneID" id="83200912"/>
<keyword evidence="1" id="KW-0812">Transmembrane</keyword>
<reference evidence="2" key="2">
    <citation type="journal article" date="2023" name="IMA Fungus">
        <title>Comparative genomic study of the Penicillium genus elucidates a diverse pangenome and 15 lateral gene transfer events.</title>
        <authorList>
            <person name="Petersen C."/>
            <person name="Sorensen T."/>
            <person name="Nielsen M.R."/>
            <person name="Sondergaard T.E."/>
            <person name="Sorensen J.L."/>
            <person name="Fitzpatrick D.A."/>
            <person name="Frisvad J.C."/>
            <person name="Nielsen K.L."/>
        </authorList>
    </citation>
    <scope>NUCLEOTIDE SEQUENCE</scope>
    <source>
        <strain evidence="2">IBT 19713</strain>
    </source>
</reference>
<keyword evidence="3" id="KW-1185">Reference proteome</keyword>
<sequence>MHRTHPHFDSLRFHHLPYPGRRADPTLVILSRRDRRDWLGNFHINPDSHDQRIDLSGRIWDIGRFGAFVFNLGFYLWLIDGWIRDSLRSAGA</sequence>
<keyword evidence="1" id="KW-0472">Membrane</keyword>
<dbReference type="Proteomes" id="UP001150941">
    <property type="component" value="Unassembled WGS sequence"/>
</dbReference>
<name>A0A9W9TT26_9EURO</name>
<reference evidence="2" key="1">
    <citation type="submission" date="2022-11" db="EMBL/GenBank/DDBJ databases">
        <authorList>
            <person name="Petersen C."/>
        </authorList>
    </citation>
    <scope>NUCLEOTIDE SEQUENCE</scope>
    <source>
        <strain evidence="2">IBT 19713</strain>
    </source>
</reference>
<comment type="caution">
    <text evidence="2">The sequence shown here is derived from an EMBL/GenBank/DDBJ whole genome shotgun (WGS) entry which is preliminary data.</text>
</comment>
<dbReference type="RefSeq" id="XP_058332612.1">
    <property type="nucleotide sequence ID" value="XM_058473609.1"/>
</dbReference>
<keyword evidence="1" id="KW-1133">Transmembrane helix</keyword>
<evidence type="ECO:0000313" key="3">
    <source>
        <dbReference type="Proteomes" id="UP001150941"/>
    </source>
</evidence>
<gene>
    <name evidence="2" type="ORF">N7468_004312</name>
</gene>
<proteinExistence type="predicted"/>
<accession>A0A9W9TT26</accession>
<dbReference type="AlphaFoldDB" id="A0A9W9TT26"/>